<dbReference type="GO" id="GO:0016787">
    <property type="term" value="F:hydrolase activity"/>
    <property type="evidence" value="ECO:0007669"/>
    <property type="project" value="UniProtKB-KW"/>
</dbReference>
<evidence type="ECO:0000313" key="5">
    <source>
        <dbReference type="EMBL" id="GAA3720301.1"/>
    </source>
</evidence>
<name>A0ABP7EQA2_9ACTN</name>
<comment type="similarity">
    <text evidence="1">Belongs to the peptidase S33 family.</text>
</comment>
<dbReference type="PANTHER" id="PTHR43248:SF29">
    <property type="entry name" value="TRIPEPTIDYL AMINOPEPTIDASE"/>
    <property type="match status" value="1"/>
</dbReference>
<evidence type="ECO:0000256" key="1">
    <source>
        <dbReference type="ARBA" id="ARBA00010088"/>
    </source>
</evidence>
<comment type="caution">
    <text evidence="5">The sequence shown here is derived from an EMBL/GenBank/DDBJ whole genome shotgun (WGS) entry which is preliminary data.</text>
</comment>
<evidence type="ECO:0000259" key="4">
    <source>
        <dbReference type="Pfam" id="PF08386"/>
    </source>
</evidence>
<dbReference type="EMBL" id="BAAAYX010000035">
    <property type="protein sequence ID" value="GAA3720301.1"/>
    <property type="molecule type" value="Genomic_DNA"/>
</dbReference>
<sequence length="464" mass="49911">MRPAGFLSPPPGQGLQRYLGQRVRWSDCGKGLRCAAVLAPLDYADPDGEAITLGLAKRPASAGPSAGSLFINPGGPGGSGTKYVDYFEVKGLERFDVVGWDPRGTGQSTPVKCANGAAMDVYTSVDVTPDDKAEEKALTQAQLDFGRGCLERSGALLEHISTTETVRDLDLLRHLVGDEKLSYFGSSYGTKIGALYAELYPATVGRMVLDGAVNITGKKDVSQLDGFERALGNFATWCAEQRCKLGSSKTEVERTIGDLLQRLDEKPINGGRAKLTQQLGLTGVLAVLYENEEGWKYLRQGLELAAFENDGRYLLYFADQYNDRSTNGTYGQLQFSFPAIRCLDSQDVSVSEAEKEGAEEAKRAPTLGPFAGADLVCPLWPVAPFPKEPTIRGAGAAPIVVIGTTGDPATPYEYAERMAKQLRSGHLLTLKGEGHLGYGQSACIQRYVQAYLLDGDVPADGTRC</sequence>
<proteinExistence type="inferred from homology"/>
<dbReference type="Gene3D" id="3.40.50.1820">
    <property type="entry name" value="alpha/beta hydrolase"/>
    <property type="match status" value="1"/>
</dbReference>
<keyword evidence="3 5" id="KW-0378">Hydrolase</keyword>
<accession>A0ABP7EQA2</accession>
<dbReference type="InterPro" id="IPR051601">
    <property type="entry name" value="Serine_prot/Carboxylest_S33"/>
</dbReference>
<feature type="domain" description="Peptidase S33 tripeptidyl aminopeptidase-like C-terminal" evidence="4">
    <location>
        <begin position="370"/>
        <end position="464"/>
    </location>
</feature>
<dbReference type="InterPro" id="IPR029058">
    <property type="entry name" value="AB_hydrolase_fold"/>
</dbReference>
<evidence type="ECO:0000313" key="6">
    <source>
        <dbReference type="Proteomes" id="UP001500051"/>
    </source>
</evidence>
<dbReference type="Proteomes" id="UP001500051">
    <property type="component" value="Unassembled WGS sequence"/>
</dbReference>
<protein>
    <submittedName>
        <fullName evidence="5">Alpha/beta hydrolase</fullName>
    </submittedName>
</protein>
<evidence type="ECO:0000256" key="2">
    <source>
        <dbReference type="ARBA" id="ARBA00022729"/>
    </source>
</evidence>
<dbReference type="Pfam" id="PF08386">
    <property type="entry name" value="Abhydrolase_4"/>
    <property type="match status" value="1"/>
</dbReference>
<keyword evidence="6" id="KW-1185">Reference proteome</keyword>
<gene>
    <name evidence="5" type="ORF">GCM10022204_45570</name>
</gene>
<organism evidence="5 6">
    <name type="scientific">Microlunatus aurantiacus</name>
    <dbReference type="NCBI Taxonomy" id="446786"/>
    <lineage>
        <taxon>Bacteria</taxon>
        <taxon>Bacillati</taxon>
        <taxon>Actinomycetota</taxon>
        <taxon>Actinomycetes</taxon>
        <taxon>Propionibacteriales</taxon>
        <taxon>Propionibacteriaceae</taxon>
        <taxon>Microlunatus</taxon>
    </lineage>
</organism>
<dbReference type="InterPro" id="IPR013595">
    <property type="entry name" value="Pept_S33_TAP-like_C"/>
</dbReference>
<dbReference type="PANTHER" id="PTHR43248">
    <property type="entry name" value="2-SUCCINYL-6-HYDROXY-2,4-CYCLOHEXADIENE-1-CARBOXYLATE SYNTHASE"/>
    <property type="match status" value="1"/>
</dbReference>
<keyword evidence="2" id="KW-0732">Signal</keyword>
<dbReference type="SUPFAM" id="SSF53474">
    <property type="entry name" value="alpha/beta-Hydrolases"/>
    <property type="match status" value="1"/>
</dbReference>
<evidence type="ECO:0000256" key="3">
    <source>
        <dbReference type="ARBA" id="ARBA00022801"/>
    </source>
</evidence>
<reference evidence="6" key="1">
    <citation type="journal article" date="2019" name="Int. J. Syst. Evol. Microbiol.">
        <title>The Global Catalogue of Microorganisms (GCM) 10K type strain sequencing project: providing services to taxonomists for standard genome sequencing and annotation.</title>
        <authorList>
            <consortium name="The Broad Institute Genomics Platform"/>
            <consortium name="The Broad Institute Genome Sequencing Center for Infectious Disease"/>
            <person name="Wu L."/>
            <person name="Ma J."/>
        </authorList>
    </citation>
    <scope>NUCLEOTIDE SEQUENCE [LARGE SCALE GENOMIC DNA]</scope>
    <source>
        <strain evidence="6">JCM 16548</strain>
    </source>
</reference>